<feature type="transmembrane region" description="Helical" evidence="2">
    <location>
        <begin position="733"/>
        <end position="754"/>
    </location>
</feature>
<feature type="region of interest" description="Disordered" evidence="1">
    <location>
        <begin position="541"/>
        <end position="563"/>
    </location>
</feature>
<reference evidence="4" key="2">
    <citation type="submission" date="2015-09" db="EMBL/GenBank/DDBJ databases">
        <authorList>
            <person name="Jackson K.R."/>
            <person name="Lunt B.L."/>
            <person name="Fisher J.N.B."/>
            <person name="Gardner A.V."/>
            <person name="Bailey M.E."/>
            <person name="Deus L.M."/>
            <person name="Earl A.S."/>
            <person name="Gibby P.D."/>
            <person name="Hartmann K.A."/>
            <person name="Liu J.E."/>
            <person name="Manci A.M."/>
            <person name="Nielsen D.A."/>
            <person name="Solomon M.B."/>
            <person name="Breakwell D.P."/>
            <person name="Burnett S.H."/>
            <person name="Grose J.H."/>
        </authorList>
    </citation>
    <scope>NUCLEOTIDE SEQUENCE [LARGE SCALE GENOMIC DNA]</scope>
    <source>
        <strain evidence="4">Lake Konstanz</strain>
    </source>
</reference>
<name>A0A0S4IXX2_BODSA</name>
<evidence type="ECO:0000313" key="4">
    <source>
        <dbReference type="EMBL" id="CUG07032.1"/>
    </source>
</evidence>
<feature type="transmembrane region" description="Helical" evidence="2">
    <location>
        <begin position="786"/>
        <end position="806"/>
    </location>
</feature>
<proteinExistence type="predicted"/>
<evidence type="ECO:0000256" key="1">
    <source>
        <dbReference type="SAM" id="MobiDB-lite"/>
    </source>
</evidence>
<keyword evidence="2" id="KW-0472">Membrane</keyword>
<dbReference type="AlphaFoldDB" id="A0A0S4IXX2"/>
<protein>
    <submittedName>
        <fullName evidence="4">Transmembrane protein, putative</fullName>
    </submittedName>
</protein>
<sequence length="1053" mass="114189">MINDLKPVGTEVSITVSSSLLHFRGVETVISNASLGVVITEVSGVRLSSCPYKILVVVRDTSVVLAAGSSVFLGDQKVENSASQLTFLASLLSQHTLLPLLLASAQYLQPFLTVLVSSAQLPFVAKKELSNSNVYLTQRNTIELRWDGDSRSAGATSSHSFDLVDRCNRTACIFNVSAVFLPTYITGNTVIEVDDVAFRAIPPTSPDLSEDNGRLYFSVFSVTVELVATLSGTTTLMAKNFVLDCPLRTTPTAGWFECVVVPISANGVVLASSLVSTMSSVILFKGGSSLVFVGSVLNDSTTSKGALSIVQNFGFLSTRMPQNANSTSAIQFLDNATVVIQASHFFSAAPVQQLFGRDSQSIVGTWSDSSKLVLGCNQWNGKPFPSKSTPSWGMLNGVPRRARLFNSSVLMGDSAPPFFNNCSAPLEGLYSLSRSSSQTPTYVAKELQAAAVTLPSFSPNTALLSLASLDSVTLIAVGQSVCASAELKQSTSDTRYLLSPFYDYGGEASTLGNVGLLVGFGVFHFLCAQFLLNGKIADRKSEPPRHSSMSQEQQQYQQQQHDLASPKLNSLVRRSRRAWWPSNGFVTAHFPNVTIDAAVFVVNGTIFTAVNSITQGTTTRLRSDGLSVLAGVVGLMFTLALIGMLVVVERRNVKSKSRRPSAGEEKRNVPFLLNFYFDEYSHKVRYSSRWIPAFLLPYGRWEPLEMRSSIGKLRSLCRVGDSCLSAAVPCHRFAMMPSVVSVIIHCVLGVQSATSWWCPLQWTVLSLLTATCAVGIGLAQPARIPVVNVILVIQYILQTLVFVFSAVVQNSSNDDSSWAATTLMAIATLSTIVSIAKLIHNVMIVLWERNRATTEAEKEEAAAVTAPTLSSMFSKGPDLPVMMSSSSLRPLDELFLSSEPASHRFHVDAVKVRHSNNVGGTTSSSPYYQRQHIKDHNKEPDEKRPELSLRRMSSSPLSSSLSRCRIPSLVHSSAMADVEGDLLFRHDGSRDDSDVRNQRQSQHAATIFAQFLLQSSARTQQQSGAMGGAEQIVALEQVIQFIVKSKQIDGGKK</sequence>
<evidence type="ECO:0000313" key="5">
    <source>
        <dbReference type="Proteomes" id="UP000051952"/>
    </source>
</evidence>
<dbReference type="EMBL" id="CYKH01000624">
    <property type="protein sequence ID" value="CUG07032.1"/>
    <property type="molecule type" value="Genomic_DNA"/>
</dbReference>
<feature type="compositionally biased region" description="Low complexity" evidence="1">
    <location>
        <begin position="950"/>
        <end position="959"/>
    </location>
</feature>
<feature type="transmembrane region" description="Helical" evidence="2">
    <location>
        <begin position="818"/>
        <end position="839"/>
    </location>
</feature>
<feature type="compositionally biased region" description="Polar residues" evidence="1">
    <location>
        <begin position="915"/>
        <end position="928"/>
    </location>
</feature>
<evidence type="ECO:0000313" key="3">
    <source>
        <dbReference type="EMBL" id="CUG07019.1"/>
    </source>
</evidence>
<organism evidence="4 5">
    <name type="scientific">Bodo saltans</name>
    <name type="common">Flagellated protozoan</name>
    <dbReference type="NCBI Taxonomy" id="75058"/>
    <lineage>
        <taxon>Eukaryota</taxon>
        <taxon>Discoba</taxon>
        <taxon>Euglenozoa</taxon>
        <taxon>Kinetoplastea</taxon>
        <taxon>Metakinetoplastina</taxon>
        <taxon>Eubodonida</taxon>
        <taxon>Bodonidae</taxon>
        <taxon>Bodo</taxon>
    </lineage>
</organism>
<evidence type="ECO:0000256" key="2">
    <source>
        <dbReference type="SAM" id="Phobius"/>
    </source>
</evidence>
<reference evidence="5" key="1">
    <citation type="submission" date="2015-09" db="EMBL/GenBank/DDBJ databases">
        <authorList>
            <consortium name="Pathogen Informatics"/>
        </authorList>
    </citation>
    <scope>NUCLEOTIDE SEQUENCE [LARGE SCALE GENOMIC DNA]</scope>
    <source>
        <strain evidence="5">Lake Konstanz</strain>
    </source>
</reference>
<feature type="region of interest" description="Disordered" evidence="1">
    <location>
        <begin position="915"/>
        <end position="959"/>
    </location>
</feature>
<feature type="transmembrane region" description="Helical" evidence="2">
    <location>
        <begin position="626"/>
        <end position="648"/>
    </location>
</feature>
<keyword evidence="2 4" id="KW-0812">Transmembrane</keyword>
<dbReference type="EMBL" id="CYKH01000624">
    <property type="protein sequence ID" value="CUG07019.1"/>
    <property type="molecule type" value="Genomic_DNA"/>
</dbReference>
<gene>
    <name evidence="3" type="ORF">BSAL_73580</name>
    <name evidence="4" type="ORF">BSAL_73595</name>
</gene>
<accession>A0A0S4IXX2</accession>
<feature type="compositionally biased region" description="Low complexity" evidence="1">
    <location>
        <begin position="551"/>
        <end position="560"/>
    </location>
</feature>
<dbReference type="VEuPathDB" id="TriTrypDB:BSAL_73580"/>
<keyword evidence="5" id="KW-1185">Reference proteome</keyword>
<feature type="compositionally biased region" description="Basic and acidic residues" evidence="1">
    <location>
        <begin position="932"/>
        <end position="949"/>
    </location>
</feature>
<keyword evidence="2" id="KW-1133">Transmembrane helix</keyword>
<feature type="transmembrane region" description="Helical" evidence="2">
    <location>
        <begin position="760"/>
        <end position="779"/>
    </location>
</feature>
<dbReference type="Proteomes" id="UP000051952">
    <property type="component" value="Unassembled WGS sequence"/>
</dbReference>
<dbReference type="VEuPathDB" id="TriTrypDB:BSAL_73595"/>